<keyword evidence="5" id="KW-0572">Peptidoglycan-anchor</keyword>
<dbReference type="InterPro" id="IPR008334">
    <property type="entry name" value="5'-Nucleotdase_C"/>
</dbReference>
<proteinExistence type="inferred from homology"/>
<dbReference type="Gene3D" id="3.90.780.10">
    <property type="entry name" value="5'-Nucleotidase, C-terminal domain"/>
    <property type="match status" value="1"/>
</dbReference>
<keyword evidence="10" id="KW-1185">Reference proteome</keyword>
<keyword evidence="4 6" id="KW-0732">Signal</keyword>
<dbReference type="PRINTS" id="PR01607">
    <property type="entry name" value="APYRASEFAMLY"/>
</dbReference>
<dbReference type="Proteomes" id="UP000198660">
    <property type="component" value="Unassembled WGS sequence"/>
</dbReference>
<evidence type="ECO:0000256" key="5">
    <source>
        <dbReference type="ARBA" id="ARBA00023088"/>
    </source>
</evidence>
<evidence type="ECO:0000256" key="1">
    <source>
        <dbReference type="ARBA" id="ARBA00004168"/>
    </source>
</evidence>
<dbReference type="Pfam" id="PF00149">
    <property type="entry name" value="Metallophos"/>
    <property type="match status" value="1"/>
</dbReference>
<dbReference type="GO" id="GO:0009166">
    <property type="term" value="P:nucleotide catabolic process"/>
    <property type="evidence" value="ECO:0007669"/>
    <property type="project" value="InterPro"/>
</dbReference>
<dbReference type="Pfam" id="PF02872">
    <property type="entry name" value="5_nucleotid_C"/>
    <property type="match status" value="1"/>
</dbReference>
<dbReference type="SUPFAM" id="SSF56300">
    <property type="entry name" value="Metallo-dependent phosphatases"/>
    <property type="match status" value="1"/>
</dbReference>
<dbReference type="FunFam" id="3.90.780.10:FF:000004">
    <property type="entry name" value="UDP-sugar hydrolase, putative"/>
    <property type="match status" value="1"/>
</dbReference>
<dbReference type="RefSeq" id="WP_091837305.1">
    <property type="nucleotide sequence ID" value="NZ_FPAA01000007.1"/>
</dbReference>
<gene>
    <name evidence="9" type="ORF">SAMN05444972_107132</name>
</gene>
<comment type="subcellular location">
    <subcellularLocation>
        <location evidence="1">Secreted</location>
        <location evidence="1">Cell wall</location>
        <topology evidence="1">Peptidoglycan-anchor</topology>
    </subcellularLocation>
</comment>
<organism evidence="9 10">
    <name type="scientific">Marininema halotolerans</name>
    <dbReference type="NCBI Taxonomy" id="1155944"/>
    <lineage>
        <taxon>Bacteria</taxon>
        <taxon>Bacillati</taxon>
        <taxon>Bacillota</taxon>
        <taxon>Bacilli</taxon>
        <taxon>Bacillales</taxon>
        <taxon>Thermoactinomycetaceae</taxon>
        <taxon>Marininema</taxon>
    </lineage>
</organism>
<accession>A0A1I6SJ33</accession>
<evidence type="ECO:0000259" key="7">
    <source>
        <dbReference type="Pfam" id="PF00149"/>
    </source>
</evidence>
<dbReference type="InterPro" id="IPR004843">
    <property type="entry name" value="Calcineurin-like_PHP"/>
</dbReference>
<keyword evidence="3" id="KW-0964">Secreted</keyword>
<dbReference type="EMBL" id="FPAA01000007">
    <property type="protein sequence ID" value="SFS76956.1"/>
    <property type="molecule type" value="Genomic_DNA"/>
</dbReference>
<evidence type="ECO:0000256" key="4">
    <source>
        <dbReference type="ARBA" id="ARBA00022729"/>
    </source>
</evidence>
<feature type="domain" description="5'-Nucleotidase C-terminal" evidence="8">
    <location>
        <begin position="348"/>
        <end position="500"/>
    </location>
</feature>
<evidence type="ECO:0000259" key="8">
    <source>
        <dbReference type="Pfam" id="PF02872"/>
    </source>
</evidence>
<feature type="signal peptide" evidence="6">
    <location>
        <begin position="1"/>
        <end position="27"/>
    </location>
</feature>
<dbReference type="GO" id="GO:0000166">
    <property type="term" value="F:nucleotide binding"/>
    <property type="evidence" value="ECO:0007669"/>
    <property type="project" value="UniProtKB-KW"/>
</dbReference>
<protein>
    <submittedName>
        <fullName evidence="9">5'-nucleotidase</fullName>
    </submittedName>
</protein>
<dbReference type="PANTHER" id="PTHR11575:SF24">
    <property type="entry name" value="5'-NUCLEOTIDASE"/>
    <property type="match status" value="1"/>
</dbReference>
<evidence type="ECO:0000256" key="2">
    <source>
        <dbReference type="ARBA" id="ARBA00022512"/>
    </source>
</evidence>
<dbReference type="SUPFAM" id="SSF55816">
    <property type="entry name" value="5'-nucleotidase (syn. UDP-sugar hydrolase), C-terminal domain"/>
    <property type="match status" value="1"/>
</dbReference>
<dbReference type="OrthoDB" id="9801679at2"/>
<name>A0A1I6SJ33_9BACL</name>
<dbReference type="InterPro" id="IPR006179">
    <property type="entry name" value="5_nucleotidase/apyrase"/>
</dbReference>
<evidence type="ECO:0000256" key="6">
    <source>
        <dbReference type="RuleBase" id="RU362119"/>
    </source>
</evidence>
<dbReference type="PROSITE" id="PS00786">
    <property type="entry name" value="5_NUCLEOTIDASE_2"/>
    <property type="match status" value="1"/>
</dbReference>
<dbReference type="InterPro" id="IPR006146">
    <property type="entry name" value="5'-Nucleotdase_CS"/>
</dbReference>
<feature type="domain" description="Calcineurin-like phosphoesterase" evidence="7">
    <location>
        <begin position="45"/>
        <end position="273"/>
    </location>
</feature>
<dbReference type="GO" id="GO:0046872">
    <property type="term" value="F:metal ion binding"/>
    <property type="evidence" value="ECO:0007669"/>
    <property type="project" value="InterPro"/>
</dbReference>
<comment type="similarity">
    <text evidence="6">Belongs to the 5'-nucleotidase family.</text>
</comment>
<reference evidence="10" key="1">
    <citation type="submission" date="2016-10" db="EMBL/GenBank/DDBJ databases">
        <authorList>
            <person name="Varghese N."/>
            <person name="Submissions S."/>
        </authorList>
    </citation>
    <scope>NUCLEOTIDE SEQUENCE [LARGE SCALE GENOMIC DNA]</scope>
    <source>
        <strain evidence="10">DSM 45789</strain>
    </source>
</reference>
<keyword evidence="6" id="KW-0547">Nucleotide-binding</keyword>
<dbReference type="GO" id="GO:0008253">
    <property type="term" value="F:5'-nucleotidase activity"/>
    <property type="evidence" value="ECO:0007669"/>
    <property type="project" value="TreeGrafter"/>
</dbReference>
<dbReference type="FunFam" id="3.60.21.10:FF:000052">
    <property type="entry name" value="Endonuclease YhcR"/>
    <property type="match status" value="1"/>
</dbReference>
<evidence type="ECO:0000313" key="10">
    <source>
        <dbReference type="Proteomes" id="UP000198660"/>
    </source>
</evidence>
<dbReference type="PANTHER" id="PTHR11575">
    <property type="entry name" value="5'-NUCLEOTIDASE-RELATED"/>
    <property type="match status" value="1"/>
</dbReference>
<feature type="chain" id="PRO_5009029724" evidence="6">
    <location>
        <begin position="28"/>
        <end position="538"/>
    </location>
</feature>
<dbReference type="InterPro" id="IPR036907">
    <property type="entry name" value="5'-Nucleotdase_C_sf"/>
</dbReference>
<keyword evidence="2" id="KW-0134">Cell wall</keyword>
<evidence type="ECO:0000256" key="3">
    <source>
        <dbReference type="ARBA" id="ARBA00022525"/>
    </source>
</evidence>
<dbReference type="GO" id="GO:0008768">
    <property type="term" value="F:UDP-sugar diphosphatase activity"/>
    <property type="evidence" value="ECO:0007669"/>
    <property type="project" value="TreeGrafter"/>
</dbReference>
<dbReference type="InterPro" id="IPR029052">
    <property type="entry name" value="Metallo-depent_PP-like"/>
</dbReference>
<sequence>MSKRGKWVRASLGALLCIAVAAPVAYANTEHGKVHKHRQVDVQLLGVNDFHGQLDVTRKVDGKEVGRADYLAAYLHEREKQNPNTLLVHSGDMVGASPPVSALMQDEPTIEFLNTVGFDVGTLGNHEFDEGYKEMLRLIKGGHHDATGDFAGANFPYIAANVVKEKNGKPLLRRHVVKRIKGVPVAFIGVVTKDAPKVVTPAGVKGVKFLDEAKSINREVKKLKRRGIHSFVVLAHEGGFQDEKTGEINGRISEIAKSVNDDVDVIMAGHSHSNLNTTIDNKLIVQANCYGTSFSDVDLTLDRRTRDIVKKKAEVVNTYHEGVTPDPEVAALIKKYQDKVEPIVNKEIGQSADEFTRTANASGESQLGNLVSDAQRWKMQTDIALMNPGGIRSDMPKGKVTWGDLYTIQPFNNELITMKFTGKQLKQLLNQQWAGDHASAPKILQISGFTYQYDPSRPAEDRVTDLKKADGTPITEDQTLTATANAFLAGGGDGFTVFNEATDKVMGPVDLDALIEYIKQLPQPFSAKIDGRIQKVGN</sequence>
<keyword evidence="6" id="KW-0378">Hydrolase</keyword>
<dbReference type="Gene3D" id="3.60.21.10">
    <property type="match status" value="1"/>
</dbReference>
<evidence type="ECO:0000313" key="9">
    <source>
        <dbReference type="EMBL" id="SFS76956.1"/>
    </source>
</evidence>
<dbReference type="AlphaFoldDB" id="A0A1I6SJ33"/>
<dbReference type="GO" id="GO:0030288">
    <property type="term" value="C:outer membrane-bounded periplasmic space"/>
    <property type="evidence" value="ECO:0007669"/>
    <property type="project" value="TreeGrafter"/>
</dbReference>